<name>A0A7W3PBW6_9ACTN</name>
<proteinExistence type="predicted"/>
<dbReference type="EMBL" id="JACGXA010000003">
    <property type="protein sequence ID" value="MBA8805991.1"/>
    <property type="molecule type" value="Genomic_DNA"/>
</dbReference>
<dbReference type="Proteomes" id="UP000580910">
    <property type="component" value="Unassembled WGS sequence"/>
</dbReference>
<reference evidence="1 2" key="1">
    <citation type="submission" date="2020-07" db="EMBL/GenBank/DDBJ databases">
        <title>Sequencing the genomes of 1000 actinobacteria strains.</title>
        <authorList>
            <person name="Klenk H.-P."/>
        </authorList>
    </citation>
    <scope>NUCLEOTIDE SEQUENCE [LARGE SCALE GENOMIC DNA]</scope>
    <source>
        <strain evidence="1 2">DSM 21349</strain>
    </source>
</reference>
<organism evidence="1 2">
    <name type="scientific">Nocardioides ginsengisegetis</name>
    <dbReference type="NCBI Taxonomy" id="661491"/>
    <lineage>
        <taxon>Bacteria</taxon>
        <taxon>Bacillati</taxon>
        <taxon>Actinomycetota</taxon>
        <taxon>Actinomycetes</taxon>
        <taxon>Propionibacteriales</taxon>
        <taxon>Nocardioidaceae</taxon>
        <taxon>Nocardioides</taxon>
    </lineage>
</organism>
<sequence length="247" mass="25904">MSRASRLNGRVGAADIKDSAGRRLDSFEVINKDNLAPVGSLSAQGWNLWVRPLVTDYPVPTFRPTTAGTPMAVDLVPNGTTANSTKTWIDLCDTDIRDDPYSTNGTNTLYLGIDSAAPFVAAKRVGGSGTKPSLMLKASISAAGSVTDAIRISSASIAAAATADDYTLTADPFIVLGVHGGSVVGGSGFRLKAAADIGFFYIPRINGTPTGTPKTYGKTHPICYDPVAHKMWLYEDGGVGWKSVTFA</sequence>
<evidence type="ECO:0000313" key="1">
    <source>
        <dbReference type="EMBL" id="MBA8805991.1"/>
    </source>
</evidence>
<gene>
    <name evidence="1" type="ORF">FB382_004336</name>
</gene>
<dbReference type="RefSeq" id="WP_182541986.1">
    <property type="nucleotide sequence ID" value="NZ_JACGXA010000003.1"/>
</dbReference>
<dbReference type="AlphaFoldDB" id="A0A7W3PBW6"/>
<keyword evidence="2" id="KW-1185">Reference proteome</keyword>
<protein>
    <submittedName>
        <fullName evidence="1">Uncharacterized protein</fullName>
    </submittedName>
</protein>
<accession>A0A7W3PBW6</accession>
<evidence type="ECO:0000313" key="2">
    <source>
        <dbReference type="Proteomes" id="UP000580910"/>
    </source>
</evidence>
<comment type="caution">
    <text evidence="1">The sequence shown here is derived from an EMBL/GenBank/DDBJ whole genome shotgun (WGS) entry which is preliminary data.</text>
</comment>